<keyword evidence="3" id="KW-1185">Reference proteome</keyword>
<feature type="domain" description="CRAL-TRIO" evidence="1">
    <location>
        <begin position="91"/>
        <end position="257"/>
    </location>
</feature>
<protein>
    <recommendedName>
        <fullName evidence="1">CRAL-TRIO domain-containing protein</fullName>
    </recommendedName>
</protein>
<evidence type="ECO:0000259" key="1">
    <source>
        <dbReference type="PROSITE" id="PS50191"/>
    </source>
</evidence>
<dbReference type="GO" id="GO:1902936">
    <property type="term" value="F:phosphatidylinositol bisphosphate binding"/>
    <property type="evidence" value="ECO:0007669"/>
    <property type="project" value="TreeGrafter"/>
</dbReference>
<sequence length="312" mass="35988">MLIEQMYVLTSELENVAKENCNESLELRESSLASLKAWLKKAPHLKARTNDELLLSFLRCSRYSLEDTKKRIDGFYSLKNVFPEVLSNRNIDDSLMDLYNQGIHTIPIKPLSPNGPRIIISQYSKYDPKKSNPRDAFKLLFMLLEILANEDPNTSVAGVAYVIDARDVTMEQMLQYDPYLLKKTWTLVEHCLPIRFTEIHLINMRKEGQAIFNFVTTFLPAKMPVKFVVHKKAEDLYDHLPRDCMTVEYGGHNGYQPEALKHWENVMLKYKDYFADDDNYGTNEKLRSGIMASAEVSELTGLSGSFRKLEVD</sequence>
<dbReference type="PRINTS" id="PR00180">
    <property type="entry name" value="CRETINALDHBP"/>
</dbReference>
<dbReference type="SMART" id="SM00516">
    <property type="entry name" value="SEC14"/>
    <property type="match status" value="1"/>
</dbReference>
<dbReference type="OrthoDB" id="6575879at2759"/>
<evidence type="ECO:0000313" key="2">
    <source>
        <dbReference type="EMBL" id="KNC29748.1"/>
    </source>
</evidence>
<dbReference type="Gene3D" id="1.20.5.1200">
    <property type="entry name" value="Alpha-tocopherol transfer"/>
    <property type="match status" value="1"/>
</dbReference>
<dbReference type="SUPFAM" id="SSF52087">
    <property type="entry name" value="CRAL/TRIO domain"/>
    <property type="match status" value="1"/>
</dbReference>
<dbReference type="EMBL" id="JRES01000634">
    <property type="protein sequence ID" value="KNC29748.1"/>
    <property type="molecule type" value="Genomic_DNA"/>
</dbReference>
<comment type="caution">
    <text evidence="2">The sequence shown here is derived from an EMBL/GenBank/DDBJ whole genome shotgun (WGS) entry which is preliminary data.</text>
</comment>
<dbReference type="PROSITE" id="PS50191">
    <property type="entry name" value="CRAL_TRIO"/>
    <property type="match status" value="1"/>
</dbReference>
<dbReference type="PANTHER" id="PTHR10174:SF216">
    <property type="entry name" value="CRAL-TRIO DOMAIN-CONTAINING PROTEIN-RELATED"/>
    <property type="match status" value="1"/>
</dbReference>
<proteinExistence type="predicted"/>
<reference evidence="2 3" key="1">
    <citation type="journal article" date="2015" name="Nat. Commun.">
        <title>Lucilia cuprina genome unlocks parasitic fly biology to underpin future interventions.</title>
        <authorList>
            <person name="Anstead C.A."/>
            <person name="Korhonen P.K."/>
            <person name="Young N.D."/>
            <person name="Hall R.S."/>
            <person name="Jex A.R."/>
            <person name="Murali S.C."/>
            <person name="Hughes D.S."/>
            <person name="Lee S.F."/>
            <person name="Perry T."/>
            <person name="Stroehlein A.J."/>
            <person name="Ansell B.R."/>
            <person name="Breugelmans B."/>
            <person name="Hofmann A."/>
            <person name="Qu J."/>
            <person name="Dugan S."/>
            <person name="Lee S.L."/>
            <person name="Chao H."/>
            <person name="Dinh H."/>
            <person name="Han Y."/>
            <person name="Doddapaneni H.V."/>
            <person name="Worley K.C."/>
            <person name="Muzny D.M."/>
            <person name="Ioannidis P."/>
            <person name="Waterhouse R.M."/>
            <person name="Zdobnov E.M."/>
            <person name="James P.J."/>
            <person name="Bagnall N.H."/>
            <person name="Kotze A.C."/>
            <person name="Gibbs R.A."/>
            <person name="Richards S."/>
            <person name="Batterham P."/>
            <person name="Gasser R.B."/>
        </authorList>
    </citation>
    <scope>NUCLEOTIDE SEQUENCE [LARGE SCALE GENOMIC DNA]</scope>
    <source>
        <strain evidence="2 3">LS</strain>
        <tissue evidence="2">Full body</tissue>
    </source>
</reference>
<dbReference type="SUPFAM" id="SSF46938">
    <property type="entry name" value="CRAL/TRIO N-terminal domain"/>
    <property type="match status" value="1"/>
</dbReference>
<dbReference type="InterPro" id="IPR036273">
    <property type="entry name" value="CRAL/TRIO_N_dom_sf"/>
</dbReference>
<dbReference type="CDD" id="cd00170">
    <property type="entry name" value="SEC14"/>
    <property type="match status" value="1"/>
</dbReference>
<organism evidence="2 3">
    <name type="scientific">Lucilia cuprina</name>
    <name type="common">Green bottle fly</name>
    <name type="synonym">Australian sheep blowfly</name>
    <dbReference type="NCBI Taxonomy" id="7375"/>
    <lineage>
        <taxon>Eukaryota</taxon>
        <taxon>Metazoa</taxon>
        <taxon>Ecdysozoa</taxon>
        <taxon>Arthropoda</taxon>
        <taxon>Hexapoda</taxon>
        <taxon>Insecta</taxon>
        <taxon>Pterygota</taxon>
        <taxon>Neoptera</taxon>
        <taxon>Endopterygota</taxon>
        <taxon>Diptera</taxon>
        <taxon>Brachycera</taxon>
        <taxon>Muscomorpha</taxon>
        <taxon>Oestroidea</taxon>
        <taxon>Calliphoridae</taxon>
        <taxon>Luciliinae</taxon>
        <taxon>Lucilia</taxon>
    </lineage>
</organism>
<dbReference type="Proteomes" id="UP000037069">
    <property type="component" value="Unassembled WGS sequence"/>
</dbReference>
<dbReference type="InterPro" id="IPR036865">
    <property type="entry name" value="CRAL-TRIO_dom_sf"/>
</dbReference>
<dbReference type="AlphaFoldDB" id="A0A0L0CBG1"/>
<name>A0A0L0CBG1_LUCCU</name>
<dbReference type="OMA" id="EALDYWR"/>
<gene>
    <name evidence="2" type="ORF">FF38_05241</name>
</gene>
<evidence type="ECO:0000313" key="3">
    <source>
        <dbReference type="Proteomes" id="UP000037069"/>
    </source>
</evidence>
<accession>A0A0L0CBG1</accession>
<dbReference type="Pfam" id="PF00650">
    <property type="entry name" value="CRAL_TRIO"/>
    <property type="match status" value="1"/>
</dbReference>
<dbReference type="PANTHER" id="PTHR10174">
    <property type="entry name" value="ALPHA-TOCOPHEROL TRANSFER PROTEIN-RELATED"/>
    <property type="match status" value="1"/>
</dbReference>
<dbReference type="Gene3D" id="3.40.525.10">
    <property type="entry name" value="CRAL-TRIO lipid binding domain"/>
    <property type="match status" value="1"/>
</dbReference>
<dbReference type="Gene3D" id="1.10.8.20">
    <property type="entry name" value="N-terminal domain of phosphatidylinositol transfer protein sec14p"/>
    <property type="match status" value="1"/>
</dbReference>
<dbReference type="GO" id="GO:0016020">
    <property type="term" value="C:membrane"/>
    <property type="evidence" value="ECO:0007669"/>
    <property type="project" value="TreeGrafter"/>
</dbReference>
<dbReference type="InterPro" id="IPR001251">
    <property type="entry name" value="CRAL-TRIO_dom"/>
</dbReference>